<keyword evidence="6" id="KW-1185">Reference proteome</keyword>
<accession>A0A498HBQ8</accession>
<evidence type="ECO:0000313" key="5">
    <source>
        <dbReference type="EMBL" id="RXH67282.1"/>
    </source>
</evidence>
<evidence type="ECO:0000259" key="4">
    <source>
        <dbReference type="Pfam" id="PF01406"/>
    </source>
</evidence>
<evidence type="ECO:0000256" key="3">
    <source>
        <dbReference type="ARBA" id="ARBA00022840"/>
    </source>
</evidence>
<proteinExistence type="predicted"/>
<dbReference type="EMBL" id="RDQH01000343">
    <property type="protein sequence ID" value="RXH67282.1"/>
    <property type="molecule type" value="Genomic_DNA"/>
</dbReference>
<protein>
    <recommendedName>
        <fullName evidence="4">tRNA synthetases class I catalytic domain-containing protein</fullName>
    </recommendedName>
</protein>
<dbReference type="GO" id="GO:0005524">
    <property type="term" value="F:ATP binding"/>
    <property type="evidence" value="ECO:0007669"/>
    <property type="project" value="UniProtKB-KW"/>
</dbReference>
<dbReference type="InterPro" id="IPR032678">
    <property type="entry name" value="tRNA-synt_1_cat_dom"/>
</dbReference>
<evidence type="ECO:0000256" key="2">
    <source>
        <dbReference type="ARBA" id="ARBA00022741"/>
    </source>
</evidence>
<reference evidence="5 6" key="1">
    <citation type="submission" date="2018-10" db="EMBL/GenBank/DDBJ databases">
        <title>A high-quality apple genome assembly.</title>
        <authorList>
            <person name="Hu J."/>
        </authorList>
    </citation>
    <scope>NUCLEOTIDE SEQUENCE [LARGE SCALE GENOMIC DNA]</scope>
    <source>
        <strain evidence="6">cv. HFTH1</strain>
        <tissue evidence="5">Young leaf</tissue>
    </source>
</reference>
<dbReference type="Pfam" id="PF01406">
    <property type="entry name" value="tRNA-synt_1e"/>
    <property type="match status" value="1"/>
</dbReference>
<feature type="domain" description="tRNA synthetases class I catalytic" evidence="4">
    <location>
        <begin position="53"/>
        <end position="90"/>
    </location>
</feature>
<dbReference type="Proteomes" id="UP000290289">
    <property type="component" value="Chromosome 17"/>
</dbReference>
<keyword evidence="2" id="KW-0547">Nucleotide-binding</keyword>
<name>A0A498HBQ8_MALDO</name>
<keyword evidence="3" id="KW-0067">ATP-binding</keyword>
<dbReference type="GO" id="GO:0016874">
    <property type="term" value="F:ligase activity"/>
    <property type="evidence" value="ECO:0007669"/>
    <property type="project" value="UniProtKB-KW"/>
</dbReference>
<organism evidence="5 6">
    <name type="scientific">Malus domestica</name>
    <name type="common">Apple</name>
    <name type="synonym">Pyrus malus</name>
    <dbReference type="NCBI Taxonomy" id="3750"/>
    <lineage>
        <taxon>Eukaryota</taxon>
        <taxon>Viridiplantae</taxon>
        <taxon>Streptophyta</taxon>
        <taxon>Embryophyta</taxon>
        <taxon>Tracheophyta</taxon>
        <taxon>Spermatophyta</taxon>
        <taxon>Magnoliopsida</taxon>
        <taxon>eudicotyledons</taxon>
        <taxon>Gunneridae</taxon>
        <taxon>Pentapetalae</taxon>
        <taxon>rosids</taxon>
        <taxon>fabids</taxon>
        <taxon>Rosales</taxon>
        <taxon>Rosaceae</taxon>
        <taxon>Amygdaloideae</taxon>
        <taxon>Maleae</taxon>
        <taxon>Malus</taxon>
    </lineage>
</organism>
<evidence type="ECO:0000313" key="6">
    <source>
        <dbReference type="Proteomes" id="UP000290289"/>
    </source>
</evidence>
<evidence type="ECO:0000256" key="1">
    <source>
        <dbReference type="ARBA" id="ARBA00022598"/>
    </source>
</evidence>
<gene>
    <name evidence="5" type="ORF">DVH24_027402</name>
</gene>
<dbReference type="AlphaFoldDB" id="A0A498HBQ8"/>
<comment type="caution">
    <text evidence="5">The sequence shown here is derived from an EMBL/GenBank/DDBJ whole genome shotgun (WGS) entry which is preliminary data.</text>
</comment>
<keyword evidence="1" id="KW-0436">Ligase</keyword>
<dbReference type="STRING" id="3750.A0A498HBQ8"/>
<sequence>MNKLAWFMCLASKNYKLKDDFVLLDHASTIAGSFGSTISRFRFSLAILTFWIFRPIEPGKISMYVCGIAACDLSHLDHARAAINSDVVFREEIRSMGIFASLAALMLNCVKKDIDYSPYEEEMTHDNKMVRRSQFYPIQPTRFTLSGSCDFVIIFHGYSRNGKAYVHDLLDVNGRPILIVDGSMHLSAIKFCMVLWSLNKKCHRCMIPADKEKLWMFLIEKARREQRNTRNLQSTLGPAKPNDQRNTRKIGTFVVTYAIGESCKEQFEGLKCSNLVLILQVRGIGDGNKFIALNYKSYEKRKELY</sequence>